<dbReference type="AlphaFoldDB" id="A0A840G2J4"/>
<dbReference type="InterPro" id="IPR036779">
    <property type="entry name" value="LysM_dom_sf"/>
</dbReference>
<dbReference type="Gene3D" id="3.10.350.10">
    <property type="entry name" value="LysM domain"/>
    <property type="match status" value="1"/>
</dbReference>
<dbReference type="Pfam" id="PF01476">
    <property type="entry name" value="LysM"/>
    <property type="match status" value="1"/>
</dbReference>
<dbReference type="PROSITE" id="PS51782">
    <property type="entry name" value="LYSM"/>
    <property type="match status" value="1"/>
</dbReference>
<comment type="caution">
    <text evidence="3">The sequence shown here is derived from an EMBL/GenBank/DDBJ whole genome shotgun (WGS) entry which is preliminary data.</text>
</comment>
<evidence type="ECO:0000259" key="2">
    <source>
        <dbReference type="PROSITE" id="PS51782"/>
    </source>
</evidence>
<accession>A0A840G2J4</accession>
<reference evidence="3 4" key="1">
    <citation type="submission" date="2020-08" db="EMBL/GenBank/DDBJ databases">
        <title>Genome sequencing of Purple Non-Sulfur Bacteria from various extreme environments.</title>
        <authorList>
            <person name="Mayer M."/>
        </authorList>
    </citation>
    <scope>NUCLEOTIDE SEQUENCE [LARGE SCALE GENOMIC DNA]</scope>
    <source>
        <strain evidence="3 4">2761</strain>
    </source>
</reference>
<name>A0A840G2J4_RHOTE</name>
<dbReference type="SMART" id="SM00257">
    <property type="entry name" value="LysM"/>
    <property type="match status" value="1"/>
</dbReference>
<evidence type="ECO:0000256" key="1">
    <source>
        <dbReference type="SAM" id="SignalP"/>
    </source>
</evidence>
<dbReference type="PANTHER" id="PTHR34700:SF4">
    <property type="entry name" value="PHAGE-LIKE ELEMENT PBSX PROTEIN XKDP"/>
    <property type="match status" value="1"/>
</dbReference>
<dbReference type="Proteomes" id="UP000587070">
    <property type="component" value="Unassembled WGS sequence"/>
</dbReference>
<protein>
    <recommendedName>
        <fullName evidence="2">LysM domain-containing protein</fullName>
    </recommendedName>
</protein>
<dbReference type="RefSeq" id="WP_153114859.1">
    <property type="nucleotide sequence ID" value="NZ_JACIGE010000001.1"/>
</dbReference>
<dbReference type="CDD" id="cd00118">
    <property type="entry name" value="LysM"/>
    <property type="match status" value="1"/>
</dbReference>
<gene>
    <name evidence="3" type="ORF">GGD90_000514</name>
</gene>
<proteinExistence type="predicted"/>
<keyword evidence="1" id="KW-0732">Signal</keyword>
<dbReference type="PANTHER" id="PTHR34700">
    <property type="entry name" value="POTASSIUM BINDING PROTEIN KBP"/>
    <property type="match status" value="1"/>
</dbReference>
<evidence type="ECO:0000313" key="4">
    <source>
        <dbReference type="Proteomes" id="UP000587070"/>
    </source>
</evidence>
<dbReference type="EMBL" id="JACIGE010000001">
    <property type="protein sequence ID" value="MBB4246165.1"/>
    <property type="molecule type" value="Genomic_DNA"/>
</dbReference>
<dbReference type="SUPFAM" id="SSF54106">
    <property type="entry name" value="LysM domain"/>
    <property type="match status" value="1"/>
</dbReference>
<sequence length="338" mass="38057">MNRFLSALLLFLASSFCLAVEPPLALTDNPPARHIVVPGDTLWGISGKFLQQPWRWPELWRLNREQIRNPHRIYPGDIIVLERDSDGTPRLRIENARAEPKIYGQQLTQPIPSIPPNVINPFLSAPLVIEQGQLDDAPRIVATQQDRVFLATGDLAYVEGAAADVDMWQVYRRGRPLRDPETKDTLGFEAFYLGTARQLEPGTPAIFEIVTFKEEIGRGDRLVPATPPPLINYVPHKPEQAVDGRVISIYGGVNEAGRFSIIALNKGLQDGLEIGHVLSLQRNRVVVQRNDEGRKERVKVPEERYGLAFVFRCFERISYALVLQSNGPVTVNDYLRTP</sequence>
<organism evidence="3 4">
    <name type="scientific">Rhodocyclus tenuis</name>
    <name type="common">Rhodospirillum tenue</name>
    <dbReference type="NCBI Taxonomy" id="1066"/>
    <lineage>
        <taxon>Bacteria</taxon>
        <taxon>Pseudomonadati</taxon>
        <taxon>Pseudomonadota</taxon>
        <taxon>Betaproteobacteria</taxon>
        <taxon>Rhodocyclales</taxon>
        <taxon>Rhodocyclaceae</taxon>
        <taxon>Rhodocyclus</taxon>
    </lineage>
</organism>
<feature type="signal peptide" evidence="1">
    <location>
        <begin position="1"/>
        <end position="19"/>
    </location>
</feature>
<dbReference type="InterPro" id="IPR018392">
    <property type="entry name" value="LysM"/>
</dbReference>
<dbReference type="OrthoDB" id="9765158at2"/>
<feature type="domain" description="LysM" evidence="2">
    <location>
        <begin position="32"/>
        <end position="81"/>
    </location>
</feature>
<feature type="chain" id="PRO_5032285573" description="LysM domain-containing protein" evidence="1">
    <location>
        <begin position="20"/>
        <end position="338"/>
    </location>
</feature>
<evidence type="ECO:0000313" key="3">
    <source>
        <dbReference type="EMBL" id="MBB4246165.1"/>
    </source>
</evidence>
<dbReference type="InterPro" id="IPR052196">
    <property type="entry name" value="Bact_Kbp"/>
</dbReference>
<keyword evidence="4" id="KW-1185">Reference proteome</keyword>